<name>A0A3B6U4A6_WHEAT</name>
<evidence type="ECO:0000313" key="1">
    <source>
        <dbReference type="EnsemblPlants" id="TraesCSU02G222100.1.cds1"/>
    </source>
</evidence>
<dbReference type="InterPro" id="IPR027417">
    <property type="entry name" value="P-loop_NTPase"/>
</dbReference>
<evidence type="ECO:0008006" key="3">
    <source>
        <dbReference type="Google" id="ProtNLM"/>
    </source>
</evidence>
<reference evidence="1" key="2">
    <citation type="submission" date="2018-10" db="UniProtKB">
        <authorList>
            <consortium name="EnsemblPlants"/>
        </authorList>
    </citation>
    <scope>IDENTIFICATION</scope>
</reference>
<dbReference type="Proteomes" id="UP000019116">
    <property type="component" value="Chromosome Un"/>
</dbReference>
<sequence length="158" mass="17794">MCHMCLQRTINHILHLSHLDHTICLTMSSFSLRTPQESGAKINRELYQKFTNVVSSLPCSPALTRHPLYRHDSGWYAPLAPMVSTMVADACFSAHPWDIVIATMPKSCTTWIKAMLYSMVHRREHPTDRGLGELSVARDGKDDQRITEAGFKGSGLRV</sequence>
<dbReference type="EnsemblPlants" id="TraesCSU02G222100.1">
    <property type="protein sequence ID" value="TraesCSU02G222100.1.cds1"/>
    <property type="gene ID" value="TraesCSU02G222100"/>
</dbReference>
<reference evidence="1" key="1">
    <citation type="submission" date="2018-08" db="EMBL/GenBank/DDBJ databases">
        <authorList>
            <person name="Rossello M."/>
        </authorList>
    </citation>
    <scope>NUCLEOTIDE SEQUENCE [LARGE SCALE GENOMIC DNA]</scope>
    <source>
        <strain evidence="1">cv. Chinese Spring</strain>
    </source>
</reference>
<dbReference type="SUPFAM" id="SSF52540">
    <property type="entry name" value="P-loop containing nucleoside triphosphate hydrolases"/>
    <property type="match status" value="1"/>
</dbReference>
<dbReference type="Gramene" id="TraesCSU02G222100.1">
    <property type="protein sequence ID" value="TraesCSU02G222100.1.cds1"/>
    <property type="gene ID" value="TraesCSU02G222100"/>
</dbReference>
<dbReference type="Gene3D" id="3.40.50.300">
    <property type="entry name" value="P-loop containing nucleotide triphosphate hydrolases"/>
    <property type="match status" value="1"/>
</dbReference>
<dbReference type="AlphaFoldDB" id="A0A3B6U4A6"/>
<protein>
    <recommendedName>
        <fullName evidence="3">Sulfotransferase</fullName>
    </recommendedName>
</protein>
<dbReference type="Gramene" id="TraesWEE_scaffold_226782_01G000100.1">
    <property type="protein sequence ID" value="TraesWEE_scaffold_226782_01G000100.1"/>
    <property type="gene ID" value="TraesWEE_scaffold_226782_01G000100"/>
</dbReference>
<keyword evidence="2" id="KW-1185">Reference proteome</keyword>
<dbReference type="Gramene" id="TraesCS2A03G0033000.1">
    <property type="protein sequence ID" value="TraesCS2A03G0033000.1.CDS1"/>
    <property type="gene ID" value="TraesCS2A03G0033000"/>
</dbReference>
<proteinExistence type="predicted"/>
<organism evidence="1">
    <name type="scientific">Triticum aestivum</name>
    <name type="common">Wheat</name>
    <dbReference type="NCBI Taxonomy" id="4565"/>
    <lineage>
        <taxon>Eukaryota</taxon>
        <taxon>Viridiplantae</taxon>
        <taxon>Streptophyta</taxon>
        <taxon>Embryophyta</taxon>
        <taxon>Tracheophyta</taxon>
        <taxon>Spermatophyta</taxon>
        <taxon>Magnoliopsida</taxon>
        <taxon>Liliopsida</taxon>
        <taxon>Poales</taxon>
        <taxon>Poaceae</taxon>
        <taxon>BOP clade</taxon>
        <taxon>Pooideae</taxon>
        <taxon>Triticodae</taxon>
        <taxon>Triticeae</taxon>
        <taxon>Triticinae</taxon>
        <taxon>Triticum</taxon>
    </lineage>
</organism>
<evidence type="ECO:0000313" key="2">
    <source>
        <dbReference type="Proteomes" id="UP000019116"/>
    </source>
</evidence>
<dbReference type="OrthoDB" id="205623at2759"/>
<dbReference type="STRING" id="4565.A0A3B6U4A6"/>
<accession>A0A3B6U4A6</accession>
<dbReference type="Gramene" id="TraesCAD_scaffold_050781_01G000100.1">
    <property type="protein sequence ID" value="TraesCAD_scaffold_050781_01G000100.1"/>
    <property type="gene ID" value="TraesCAD_scaffold_050781_01G000100"/>
</dbReference>
<dbReference type="OMA" id="DNGWYAP"/>